<feature type="region of interest" description="Disordered" evidence="1">
    <location>
        <begin position="234"/>
        <end position="288"/>
    </location>
</feature>
<reference evidence="3" key="1">
    <citation type="submission" date="2020-01" db="EMBL/GenBank/DDBJ databases">
        <title>Development of genomics and gene disruption for Polysphondylium violaceum indicates a role for the polyketide synthase stlB in stalk morphogenesis.</title>
        <authorList>
            <person name="Narita B."/>
            <person name="Kawabe Y."/>
            <person name="Kin K."/>
            <person name="Saito T."/>
            <person name="Gibbs R."/>
            <person name="Kuspa A."/>
            <person name="Muzny D."/>
            <person name="Queller D."/>
            <person name="Richards S."/>
            <person name="Strassman J."/>
            <person name="Sucgang R."/>
            <person name="Worley K."/>
            <person name="Schaap P."/>
        </authorList>
    </citation>
    <scope>NUCLEOTIDE SEQUENCE</scope>
    <source>
        <strain evidence="3">QSvi11</strain>
    </source>
</reference>
<gene>
    <name evidence="3" type="ORF">CYY_003339</name>
</gene>
<name>A0A8J4PUX3_9MYCE</name>
<dbReference type="OrthoDB" id="4405280at2759"/>
<dbReference type="InterPro" id="IPR052326">
    <property type="entry name" value="Diff-Dev_Assoc_Protein"/>
</dbReference>
<comment type="caution">
    <text evidence="3">The sequence shown here is derived from an EMBL/GenBank/DDBJ whole genome shotgun (WGS) entry which is preliminary data.</text>
</comment>
<dbReference type="PANTHER" id="PTHR33459:SF7">
    <property type="entry name" value="DD-GDCA PROTEIN"/>
    <property type="match status" value="1"/>
</dbReference>
<dbReference type="EMBL" id="AJWJ01000103">
    <property type="protein sequence ID" value="KAF2075363.1"/>
    <property type="molecule type" value="Genomic_DNA"/>
</dbReference>
<feature type="transmembrane region" description="Helical" evidence="2">
    <location>
        <begin position="298"/>
        <end position="315"/>
    </location>
</feature>
<dbReference type="Proteomes" id="UP000695562">
    <property type="component" value="Unassembled WGS sequence"/>
</dbReference>
<dbReference type="PANTHER" id="PTHR33459">
    <property type="entry name" value="DD-GDCA PROTEIN"/>
    <property type="match status" value="1"/>
</dbReference>
<protein>
    <submittedName>
        <fullName evidence="3">Uncharacterized protein</fullName>
    </submittedName>
</protein>
<evidence type="ECO:0000256" key="1">
    <source>
        <dbReference type="SAM" id="MobiDB-lite"/>
    </source>
</evidence>
<feature type="compositionally biased region" description="Polar residues" evidence="1">
    <location>
        <begin position="248"/>
        <end position="275"/>
    </location>
</feature>
<evidence type="ECO:0000313" key="4">
    <source>
        <dbReference type="Proteomes" id="UP000695562"/>
    </source>
</evidence>
<keyword evidence="2" id="KW-0472">Membrane</keyword>
<proteinExistence type="predicted"/>
<sequence>MTGTQCKSNSDCPNQRICKGGFCWKKTCYDDLNCPLGEYCSETNICAPKLVDGSTCLEYTNCKYTKTCTYNKKSTKTCMPAFSVKEGGKCDPALFDPTDSKTLLSYDCDIGKGLFCDKDGICKKYKQKNTNCTEDSSICNPIEQCGCASNGQDSVCIPSIHLNQVCKERLNDLWTCVVKNDHLLFPESIYSPMYDSCGSQVCKVVEKCFIDLPSNSLLQYCNIDPTLVREPYSSSSSLIQSEEEQNHSKSTTSAPLQHSESHNLSSDNPSPVESSTNTNNTTTQKPIKDVQNNSSMKISLNYYFLLSLLMIVITII</sequence>
<keyword evidence="2" id="KW-1133">Transmembrane helix</keyword>
<evidence type="ECO:0000256" key="2">
    <source>
        <dbReference type="SAM" id="Phobius"/>
    </source>
</evidence>
<evidence type="ECO:0000313" key="3">
    <source>
        <dbReference type="EMBL" id="KAF2075363.1"/>
    </source>
</evidence>
<dbReference type="AlphaFoldDB" id="A0A8J4PUX3"/>
<accession>A0A8J4PUX3</accession>
<organism evidence="3 4">
    <name type="scientific">Polysphondylium violaceum</name>
    <dbReference type="NCBI Taxonomy" id="133409"/>
    <lineage>
        <taxon>Eukaryota</taxon>
        <taxon>Amoebozoa</taxon>
        <taxon>Evosea</taxon>
        <taxon>Eumycetozoa</taxon>
        <taxon>Dictyostelia</taxon>
        <taxon>Dictyosteliales</taxon>
        <taxon>Dictyosteliaceae</taxon>
        <taxon>Polysphondylium</taxon>
    </lineage>
</organism>
<keyword evidence="4" id="KW-1185">Reference proteome</keyword>
<keyword evidence="2" id="KW-0812">Transmembrane</keyword>